<evidence type="ECO:0000313" key="3">
    <source>
        <dbReference type="Proteomes" id="UP001268089"/>
    </source>
</evidence>
<evidence type="ECO:0000313" key="2">
    <source>
        <dbReference type="EMBL" id="MDR7307120.1"/>
    </source>
</evidence>
<dbReference type="InterPro" id="IPR022496">
    <property type="entry name" value="T6A_TsaB"/>
</dbReference>
<dbReference type="RefSeq" id="WP_310343097.1">
    <property type="nucleotide sequence ID" value="NZ_JAVDXO010000005.1"/>
</dbReference>
<dbReference type="Pfam" id="PF00814">
    <property type="entry name" value="TsaD"/>
    <property type="match status" value="1"/>
</dbReference>
<dbReference type="InterPro" id="IPR043129">
    <property type="entry name" value="ATPase_NBD"/>
</dbReference>
<dbReference type="PANTHER" id="PTHR11735:SF11">
    <property type="entry name" value="TRNA THREONYLCARBAMOYLADENOSINE BIOSYNTHESIS PROTEIN TSAB"/>
    <property type="match status" value="1"/>
</dbReference>
<dbReference type="Gene3D" id="3.30.420.40">
    <property type="match status" value="2"/>
</dbReference>
<protein>
    <submittedName>
        <fullName evidence="2">tRNA threonylcarbamoyladenosine biosynthesis protein TsaB</fullName>
    </submittedName>
</protein>
<dbReference type="Proteomes" id="UP001268089">
    <property type="component" value="Unassembled WGS sequence"/>
</dbReference>
<dbReference type="PANTHER" id="PTHR11735">
    <property type="entry name" value="TRNA N6-ADENOSINE THREONYLCARBAMOYLTRANSFERASE"/>
    <property type="match status" value="1"/>
</dbReference>
<dbReference type="InterPro" id="IPR000905">
    <property type="entry name" value="Gcp-like_dom"/>
</dbReference>
<organism evidence="2 3">
    <name type="scientific">Rhodoferax saidenbachensis</name>
    <dbReference type="NCBI Taxonomy" id="1484693"/>
    <lineage>
        <taxon>Bacteria</taxon>
        <taxon>Pseudomonadati</taxon>
        <taxon>Pseudomonadota</taxon>
        <taxon>Betaproteobacteria</taxon>
        <taxon>Burkholderiales</taxon>
        <taxon>Comamonadaceae</taxon>
        <taxon>Rhodoferax</taxon>
    </lineage>
</organism>
<proteinExistence type="predicted"/>
<feature type="domain" description="Gcp-like" evidence="1">
    <location>
        <begin position="42"/>
        <end position="228"/>
    </location>
</feature>
<comment type="caution">
    <text evidence="2">The sequence shown here is derived from an EMBL/GenBank/DDBJ whole genome shotgun (WGS) entry which is preliminary data.</text>
</comment>
<reference evidence="2 3" key="1">
    <citation type="submission" date="2023-07" db="EMBL/GenBank/DDBJ databases">
        <title>Sorghum-associated microbial communities from plants grown in Nebraska, USA.</title>
        <authorList>
            <person name="Schachtman D."/>
        </authorList>
    </citation>
    <scope>NUCLEOTIDE SEQUENCE [LARGE SCALE GENOMIC DNA]</scope>
    <source>
        <strain evidence="2 3">BE308</strain>
    </source>
</reference>
<sequence>MNLLAIDTGTEHLSIAVNRGSALWQHTGVGGARASTDLIAGVLDLLAQAGLTLQALDAIAFGAGPGSFTGLRTACSVVQGLAFGAKLPVLPVDSLMAVAEDARMAAVPDTSALQVLALLDARMDEMYAAHYAYANGQWRVLQPQQLLRPEHLALPAQDAALGPLLLAGNVFGVYTDRLPAAALQAATVVNALPTSTAMLRLAPALLAAGQAVDAAHAMPSYIRDKVAKTTSERMAEKAAAAV</sequence>
<name>A0ABU1ZQI0_9BURK</name>
<keyword evidence="3" id="KW-1185">Reference proteome</keyword>
<dbReference type="CDD" id="cd24032">
    <property type="entry name" value="ASKHA_NBD_TsaB"/>
    <property type="match status" value="1"/>
</dbReference>
<accession>A0ABU1ZQI0</accession>
<dbReference type="NCBIfam" id="TIGR03725">
    <property type="entry name" value="T6A_YeaZ"/>
    <property type="match status" value="1"/>
</dbReference>
<gene>
    <name evidence="2" type="ORF">J2X15_002407</name>
</gene>
<evidence type="ECO:0000259" key="1">
    <source>
        <dbReference type="Pfam" id="PF00814"/>
    </source>
</evidence>
<dbReference type="SUPFAM" id="SSF53067">
    <property type="entry name" value="Actin-like ATPase domain"/>
    <property type="match status" value="2"/>
</dbReference>
<dbReference type="EMBL" id="JAVDXO010000005">
    <property type="protein sequence ID" value="MDR7307120.1"/>
    <property type="molecule type" value="Genomic_DNA"/>
</dbReference>